<dbReference type="EMBL" id="MG020022">
    <property type="protein sequence ID" value="AVP32815.1"/>
    <property type="molecule type" value="Genomic_RNA"/>
</dbReference>
<evidence type="ECO:0000256" key="1">
    <source>
        <dbReference type="SAM" id="MobiDB-lite"/>
    </source>
</evidence>
<evidence type="ECO:0000313" key="2">
    <source>
        <dbReference type="EMBL" id="AVP32815.1"/>
    </source>
</evidence>
<reference evidence="2" key="1">
    <citation type="journal article" date="2018" name="Virol. Sin.">
        <title>Chevrier's Field Mouse (Apodemus chevrieri) and Pere David's Vole (Eothenomys melanogaster) in China Carry Orthohepeviruses that form Two Putative Novel Genotypes Within the Species Orthohepevirus C.</title>
        <authorList>
            <person name="Wang B."/>
            <person name="Li W."/>
            <person name="Zhou J.H."/>
            <person name="Li B."/>
            <person name="Zhang W."/>
            <person name="Yang W.H."/>
            <person name="Pan H."/>
            <person name="Wang L.X."/>
            <person name="Bock C.T."/>
            <person name="Shi Z.L."/>
            <person name="Zhang Y.Z."/>
            <person name="Yang X.L."/>
        </authorList>
    </citation>
    <scope>NUCLEOTIDE SEQUENCE</scope>
    <source>
        <strain evidence="2">RdHEVAc14/LiJiang/2015</strain>
    </source>
</reference>
<sequence length="105" mass="11029">MCRQCASLSFSCFCCSCLCCTRPRCTRPAGDTQLGGRVEGPVVAQPLSSLSLPSLRCSEQIGIPQITHSQPSSPPGPRPSAPPGWTAHLGANPSVWPGPMPGQRQ</sequence>
<organism evidence="2">
    <name type="scientific">Rocahepevirus ratti</name>
    <dbReference type="NCBI Taxonomy" id="1678145"/>
    <lineage>
        <taxon>Viruses</taxon>
        <taxon>Riboviria</taxon>
        <taxon>Orthornavirae</taxon>
        <taxon>Kitrinoviricota</taxon>
        <taxon>Alsuviricetes</taxon>
        <taxon>Hepelivirales</taxon>
        <taxon>Hepeviridae</taxon>
        <taxon>Orthohepevirinae</taxon>
        <taxon>Rocahepevirus</taxon>
    </lineage>
</organism>
<proteinExistence type="predicted"/>
<feature type="region of interest" description="Disordered" evidence="1">
    <location>
        <begin position="65"/>
        <end position="105"/>
    </location>
</feature>
<name>A0A2P1MBS1_9VIRU</name>
<accession>A0A2P1MBS1</accession>
<feature type="compositionally biased region" description="Pro residues" evidence="1">
    <location>
        <begin position="96"/>
        <end position="105"/>
    </location>
</feature>
<protein>
    <submittedName>
        <fullName evidence="2">ORF3</fullName>
    </submittedName>
</protein>
<feature type="compositionally biased region" description="Pro residues" evidence="1">
    <location>
        <begin position="72"/>
        <end position="82"/>
    </location>
</feature>